<dbReference type="Pfam" id="PF08843">
    <property type="entry name" value="AbiEii"/>
    <property type="match status" value="1"/>
</dbReference>
<dbReference type="OrthoDB" id="1550603at2"/>
<accession>A0A1C7IFM0</accession>
<evidence type="ECO:0000313" key="1">
    <source>
        <dbReference type="EMBL" id="ANU78467.1"/>
    </source>
</evidence>
<name>A0A1C7IFM0_9FIRM</name>
<dbReference type="AlphaFoldDB" id="A0A1C7IFM0"/>
<dbReference type="Gene3D" id="3.10.450.620">
    <property type="entry name" value="JHP933, nucleotidyltransferase-like core domain"/>
    <property type="match status" value="1"/>
</dbReference>
<organism evidence="1 2">
    <name type="scientific">Blautia pseudococcoides</name>
    <dbReference type="NCBI Taxonomy" id="1796616"/>
    <lineage>
        <taxon>Bacteria</taxon>
        <taxon>Bacillati</taxon>
        <taxon>Bacillota</taxon>
        <taxon>Clostridia</taxon>
        <taxon>Lachnospirales</taxon>
        <taxon>Lachnospiraceae</taxon>
        <taxon>Blautia</taxon>
    </lineage>
</organism>
<dbReference type="KEGG" id="byl:A4V09_23620"/>
<dbReference type="Proteomes" id="UP000092574">
    <property type="component" value="Chromosome"/>
</dbReference>
<protein>
    <submittedName>
        <fullName evidence="1">Nucleotidyltransferase</fullName>
    </submittedName>
</protein>
<sequence>MFPRTLCVWQNWRNKLQLTRKELNKIAREQGFVRDTLEKVYRLQDILVFMNSHPLMKERLALKGGTAINLTVFNLPRLSVDIDLDYSVDIDREGMLEERKIIAQDLEKYMFSQRYEQSPKSKSRHSLESYIYVYTNTAGVRDNIKIEINYSMRTHVLPLVQREVVTNGILEKNRILAVAGIELFGSKIKALLDRAAARDLYDVSNMIKYGLFDNGETDLLRKCTLFYMAVGNDEVPEMIDIDKIDDITFRKIHTDLLPVKRLNEEFNLINVKKIVKEYLTDLMQLTATEKEFLKEFRQKHYRPELLFEDKEIVRRLENHPMALWKMQQ</sequence>
<gene>
    <name evidence="1" type="ORF">A4V09_23620</name>
</gene>
<dbReference type="InterPro" id="IPR014942">
    <property type="entry name" value="AbiEii"/>
</dbReference>
<proteinExistence type="predicted"/>
<dbReference type="STRING" id="1796616.A4V09_23620"/>
<dbReference type="GO" id="GO:0016740">
    <property type="term" value="F:transferase activity"/>
    <property type="evidence" value="ECO:0007669"/>
    <property type="project" value="UniProtKB-KW"/>
</dbReference>
<keyword evidence="2" id="KW-1185">Reference proteome</keyword>
<dbReference type="EMBL" id="CP015405">
    <property type="protein sequence ID" value="ANU78467.1"/>
    <property type="molecule type" value="Genomic_DNA"/>
</dbReference>
<evidence type="ECO:0000313" key="2">
    <source>
        <dbReference type="Proteomes" id="UP000092574"/>
    </source>
</evidence>
<reference evidence="1" key="1">
    <citation type="submission" date="2017-04" db="EMBL/GenBank/DDBJ databases">
        <title>Complete Genome Sequences of Twelve Strains of a Stable Defined Moderately Diverse Mouse Microbiota 2 (sDMDMm2).</title>
        <authorList>
            <person name="Uchimura Y."/>
            <person name="Wyss M."/>
            <person name="Brugiroux S."/>
            <person name="Limenitakis J.P."/>
            <person name="Stecher B."/>
            <person name="McCoy K.D."/>
            <person name="Macpherson A.J."/>
        </authorList>
    </citation>
    <scope>NUCLEOTIDE SEQUENCE</scope>
    <source>
        <strain evidence="1">YL58</strain>
    </source>
</reference>